<comment type="caution">
    <text evidence="2">The sequence shown here is derived from an EMBL/GenBank/DDBJ whole genome shotgun (WGS) entry which is preliminary data.</text>
</comment>
<evidence type="ECO:0000313" key="3">
    <source>
        <dbReference type="Proteomes" id="UP001431776"/>
    </source>
</evidence>
<dbReference type="InterPro" id="IPR027417">
    <property type="entry name" value="P-loop_NTPase"/>
</dbReference>
<evidence type="ECO:0000259" key="1">
    <source>
        <dbReference type="Pfam" id="PF13614"/>
    </source>
</evidence>
<organism evidence="2 3">
    <name type="scientific">Anaerobaca lacustris</name>
    <dbReference type="NCBI Taxonomy" id="3044600"/>
    <lineage>
        <taxon>Bacteria</taxon>
        <taxon>Pseudomonadati</taxon>
        <taxon>Planctomycetota</taxon>
        <taxon>Phycisphaerae</taxon>
        <taxon>Sedimentisphaerales</taxon>
        <taxon>Anaerobacaceae</taxon>
        <taxon>Anaerobaca</taxon>
    </lineage>
</organism>
<dbReference type="SUPFAM" id="SSF52540">
    <property type="entry name" value="P-loop containing nucleoside triphosphate hydrolases"/>
    <property type="match status" value="1"/>
</dbReference>
<feature type="domain" description="AAA" evidence="1">
    <location>
        <begin position="1"/>
        <end position="173"/>
    </location>
</feature>
<dbReference type="AlphaFoldDB" id="A0AAW6TVX9"/>
<reference evidence="2" key="1">
    <citation type="submission" date="2023-05" db="EMBL/GenBank/DDBJ databases">
        <title>Anaerotaeda fermentans gen. nov., sp. nov., a novel anaerobic planctomycete of the new family within the order Sedimentisphaerales isolated from Taman Peninsula, Russia.</title>
        <authorList>
            <person name="Khomyakova M.A."/>
            <person name="Merkel A.Y."/>
            <person name="Slobodkin A.I."/>
        </authorList>
    </citation>
    <scope>NUCLEOTIDE SEQUENCE</scope>
    <source>
        <strain evidence="2">M17dextr</strain>
    </source>
</reference>
<dbReference type="PANTHER" id="PTHR13696:SF99">
    <property type="entry name" value="COBYRINIC ACID AC-DIAMIDE SYNTHASE"/>
    <property type="match status" value="1"/>
</dbReference>
<name>A0AAW6TVX9_9BACT</name>
<evidence type="ECO:0000313" key="2">
    <source>
        <dbReference type="EMBL" id="MDI6449797.1"/>
    </source>
</evidence>
<dbReference type="Gene3D" id="3.40.50.300">
    <property type="entry name" value="P-loop containing nucleotide triphosphate hydrolases"/>
    <property type="match status" value="1"/>
</dbReference>
<dbReference type="Proteomes" id="UP001431776">
    <property type="component" value="Unassembled WGS sequence"/>
</dbReference>
<dbReference type="RefSeq" id="WP_349245248.1">
    <property type="nucleotide sequence ID" value="NZ_JASCXX010000013.1"/>
</dbReference>
<protein>
    <submittedName>
        <fullName evidence="2">ParA family protein</fullName>
    </submittedName>
</protein>
<dbReference type="FunFam" id="3.40.50.300:FF:000285">
    <property type="entry name" value="Sporulation initiation inhibitor Soj"/>
    <property type="match status" value="1"/>
</dbReference>
<dbReference type="InterPro" id="IPR025669">
    <property type="entry name" value="AAA_dom"/>
</dbReference>
<accession>A0AAW6TVX9</accession>
<sequence length="269" mass="29183">MQIIAVSNQKGGCGKTTTSINLAGAFARMSYKVLLVDCDPQGHATLGLGYDPAQLDATVYDVMTGSVDSVASVARRTGMDGLDLLPANMLLTGIEMELHNVPGKELILGEQLRVLSDWYDVCLIDCPSTLGLVMLNALTASTSVVVPVQAHFYAIDGLKRLLETIEVMRTRFHPCLVRPLGLVLTFVEGRTLLSQRVEEGLRDLFGPLVFDTVIHKTITLAEAPSMGQAIQTYAPDSRGAAEYEALAREILGRLHRPDVIDIPAHEMPL</sequence>
<dbReference type="CDD" id="cd02042">
    <property type="entry name" value="ParAB_family"/>
    <property type="match status" value="1"/>
</dbReference>
<keyword evidence="3" id="KW-1185">Reference proteome</keyword>
<proteinExistence type="predicted"/>
<dbReference type="PANTHER" id="PTHR13696">
    <property type="entry name" value="P-LOOP CONTAINING NUCLEOSIDE TRIPHOSPHATE HYDROLASE"/>
    <property type="match status" value="1"/>
</dbReference>
<gene>
    <name evidence="2" type="ORF">QJ522_12130</name>
</gene>
<dbReference type="Pfam" id="PF13614">
    <property type="entry name" value="AAA_31"/>
    <property type="match status" value="1"/>
</dbReference>
<dbReference type="EMBL" id="JASCXX010000013">
    <property type="protein sequence ID" value="MDI6449797.1"/>
    <property type="molecule type" value="Genomic_DNA"/>
</dbReference>
<dbReference type="InterPro" id="IPR050678">
    <property type="entry name" value="DNA_Partitioning_ATPase"/>
</dbReference>